<evidence type="ECO:0000313" key="11">
    <source>
        <dbReference type="Proteomes" id="UP000254230"/>
    </source>
</evidence>
<dbReference type="GO" id="GO:0005886">
    <property type="term" value="C:plasma membrane"/>
    <property type="evidence" value="ECO:0007669"/>
    <property type="project" value="UniProtKB-SubCell"/>
</dbReference>
<dbReference type="EMBL" id="UGOW01000001">
    <property type="protein sequence ID" value="STY18335.1"/>
    <property type="molecule type" value="Genomic_DNA"/>
</dbReference>
<dbReference type="SUPFAM" id="SSF53649">
    <property type="entry name" value="Alkaline phosphatase-like"/>
    <property type="match status" value="1"/>
</dbReference>
<proteinExistence type="predicted"/>
<dbReference type="PANTHER" id="PTHR47371:SF3">
    <property type="entry name" value="PHOSPHOGLYCEROL TRANSFERASE I"/>
    <property type="match status" value="1"/>
</dbReference>
<keyword evidence="4 6" id="KW-1133">Transmembrane helix</keyword>
<accession>A0A378KUR4</accession>
<dbReference type="InterPro" id="IPR017850">
    <property type="entry name" value="Alkaline_phosphatase_core_sf"/>
</dbReference>
<evidence type="ECO:0000313" key="8">
    <source>
        <dbReference type="EMBL" id="KTD48335.1"/>
    </source>
</evidence>
<name>A0A378KUR4_9GAMM</name>
<reference evidence="8 10" key="1">
    <citation type="submission" date="2015-11" db="EMBL/GenBank/DDBJ databases">
        <title>Genomic analysis of 38 Legionella species identifies large and diverse effector repertoires.</title>
        <authorList>
            <person name="Burstein D."/>
            <person name="Amaro F."/>
            <person name="Zusman T."/>
            <person name="Lifshitz Z."/>
            <person name="Cohen O."/>
            <person name="Gilbert J.A."/>
            <person name="Pupko T."/>
            <person name="Shuman H.A."/>
            <person name="Segal G."/>
        </authorList>
    </citation>
    <scope>NUCLEOTIDE SEQUENCE [LARGE SCALE GENOMIC DNA]</scope>
    <source>
        <strain evidence="8 10">ATCC 49507</strain>
    </source>
</reference>
<feature type="domain" description="Sulfatase N-terminal" evidence="7">
    <location>
        <begin position="275"/>
        <end position="562"/>
    </location>
</feature>
<dbReference type="CDD" id="cd16015">
    <property type="entry name" value="LTA_synthase"/>
    <property type="match status" value="1"/>
</dbReference>
<evidence type="ECO:0000313" key="10">
    <source>
        <dbReference type="Proteomes" id="UP000054639"/>
    </source>
</evidence>
<feature type="transmembrane region" description="Helical" evidence="6">
    <location>
        <begin position="92"/>
        <end position="113"/>
    </location>
</feature>
<gene>
    <name evidence="9" type="primary">ltaS</name>
    <name evidence="8" type="ORF">Lqua_1864</name>
    <name evidence="9" type="ORF">NCTC12376_02153</name>
</gene>
<dbReference type="InterPro" id="IPR050448">
    <property type="entry name" value="OpgB/LTA_synthase_biosynth"/>
</dbReference>
<evidence type="ECO:0000256" key="5">
    <source>
        <dbReference type="ARBA" id="ARBA00023136"/>
    </source>
</evidence>
<dbReference type="InterPro" id="IPR000917">
    <property type="entry name" value="Sulfatase_N"/>
</dbReference>
<keyword evidence="2" id="KW-1003">Cell membrane</keyword>
<feature type="transmembrane region" description="Helical" evidence="6">
    <location>
        <begin position="145"/>
        <end position="168"/>
    </location>
</feature>
<dbReference type="Proteomes" id="UP000254230">
    <property type="component" value="Unassembled WGS sequence"/>
</dbReference>
<dbReference type="OrthoDB" id="9760224at2"/>
<dbReference type="Gene3D" id="3.40.720.10">
    <property type="entry name" value="Alkaline Phosphatase, subunit A"/>
    <property type="match status" value="1"/>
</dbReference>
<dbReference type="STRING" id="45072.Lqua_1864"/>
<dbReference type="Proteomes" id="UP000054639">
    <property type="component" value="Unassembled WGS sequence"/>
</dbReference>
<evidence type="ECO:0000256" key="3">
    <source>
        <dbReference type="ARBA" id="ARBA00022692"/>
    </source>
</evidence>
<organism evidence="9 11">
    <name type="scientific">Legionella quateirensis</name>
    <dbReference type="NCBI Taxonomy" id="45072"/>
    <lineage>
        <taxon>Bacteria</taxon>
        <taxon>Pseudomonadati</taxon>
        <taxon>Pseudomonadota</taxon>
        <taxon>Gammaproteobacteria</taxon>
        <taxon>Legionellales</taxon>
        <taxon>Legionellaceae</taxon>
        <taxon>Legionella</taxon>
    </lineage>
</organism>
<sequence length="657" mass="76537">MYCSRLKHFCFVSLVLFAFLVSLQMLTRIWMVHEFILTKNSTLEDNVIINLLITGLRFDLKIAAIFIILLLILASIFCWFEWSWHLLKKIFLTSSVVLVFILTLLSFASYHYFKTFNHSFDIFVYNVTSENKTAILEAVWQNYPILNSIASALVLSLLTMGIIKKLLVRPLNLITYRIKFIILMVCYFIILLVCGRGSFDTFPLRKQHINISTNPIANELVPNPVSALWWAYQDYQNKYSFVPVTKQDGIKLLNYFGHNLQHRTPVNSWLSLHPPNVVFILTESLGSNILEIGEQTQNNFLGKLDNHWQKDFIFKRFLSEKNGTTDSLEAIFFHSPYAHLSSSVKKNIPLKGTPFWTYKEAGYRTIFICSQSMNWENLDQYLKVQGVDKIYDLSYLKKKYPESSQDENSYGVLDEYAFKLAKSILLKAKKPVFISILTITNHPPFKLPNHYSQMPISHKEHFKQYGFKTKNDFMQLQTYRYTTDLLGEFIDFIKSSPQTNNTIVAITGDHKVRNVSMSYPKQLVLMYAVPFYLYVPLNILNHVNWHYDPSRVGSHKDIFPTLYAFSLSSQKYNSLCGRNMLSRIDVDTCAFGYNEKLWISSEGVFPLDLDHPIYFTWENNSSLLINNNLLPTPSHQSKTFKNYKQLLDWQLNYQTTV</sequence>
<reference evidence="9 11" key="2">
    <citation type="submission" date="2018-06" db="EMBL/GenBank/DDBJ databases">
        <authorList>
            <consortium name="Pathogen Informatics"/>
            <person name="Doyle S."/>
        </authorList>
    </citation>
    <scope>NUCLEOTIDE SEQUENCE [LARGE SCALE GENOMIC DNA]</scope>
    <source>
        <strain evidence="9 11">NCTC12376</strain>
    </source>
</reference>
<keyword evidence="3 6" id="KW-0812">Transmembrane</keyword>
<dbReference type="PANTHER" id="PTHR47371">
    <property type="entry name" value="LIPOTEICHOIC ACID SYNTHASE"/>
    <property type="match status" value="1"/>
</dbReference>
<feature type="transmembrane region" description="Helical" evidence="6">
    <location>
        <begin position="9"/>
        <end position="31"/>
    </location>
</feature>
<dbReference type="AlphaFoldDB" id="A0A378KUR4"/>
<evidence type="ECO:0000256" key="4">
    <source>
        <dbReference type="ARBA" id="ARBA00022989"/>
    </source>
</evidence>
<comment type="subcellular location">
    <subcellularLocation>
        <location evidence="1">Cell membrane</location>
        <topology evidence="1">Multi-pass membrane protein</topology>
    </subcellularLocation>
</comment>
<evidence type="ECO:0000259" key="7">
    <source>
        <dbReference type="Pfam" id="PF00884"/>
    </source>
</evidence>
<keyword evidence="10" id="KW-1185">Reference proteome</keyword>
<evidence type="ECO:0000256" key="6">
    <source>
        <dbReference type="SAM" id="Phobius"/>
    </source>
</evidence>
<feature type="transmembrane region" description="Helical" evidence="6">
    <location>
        <begin position="62"/>
        <end position="80"/>
    </location>
</feature>
<dbReference type="EMBL" id="LNYR01000022">
    <property type="protein sequence ID" value="KTD48335.1"/>
    <property type="molecule type" value="Genomic_DNA"/>
</dbReference>
<evidence type="ECO:0000313" key="9">
    <source>
        <dbReference type="EMBL" id="STY18335.1"/>
    </source>
</evidence>
<evidence type="ECO:0000256" key="2">
    <source>
        <dbReference type="ARBA" id="ARBA00022475"/>
    </source>
</evidence>
<protein>
    <submittedName>
        <fullName evidence="9">Lipoteichoic acid synthase</fullName>
    </submittedName>
</protein>
<keyword evidence="5 6" id="KW-0472">Membrane</keyword>
<evidence type="ECO:0000256" key="1">
    <source>
        <dbReference type="ARBA" id="ARBA00004651"/>
    </source>
</evidence>
<dbReference type="Pfam" id="PF00884">
    <property type="entry name" value="Sulfatase"/>
    <property type="match status" value="1"/>
</dbReference>
<feature type="transmembrane region" description="Helical" evidence="6">
    <location>
        <begin position="180"/>
        <end position="199"/>
    </location>
</feature>